<dbReference type="InterPro" id="IPR036734">
    <property type="entry name" value="Neur_chan_lig-bd_sf"/>
</dbReference>
<feature type="compositionally biased region" description="Polar residues" evidence="2">
    <location>
        <begin position="142"/>
        <end position="156"/>
    </location>
</feature>
<dbReference type="InterPro" id="IPR038050">
    <property type="entry name" value="Neuro_actylchol_rec"/>
</dbReference>
<dbReference type="SUPFAM" id="SSF90112">
    <property type="entry name" value="Neurotransmitter-gated ion-channel transmembrane pore"/>
    <property type="match status" value="1"/>
</dbReference>
<dbReference type="GO" id="GO:0004888">
    <property type="term" value="F:transmembrane signaling receptor activity"/>
    <property type="evidence" value="ECO:0007669"/>
    <property type="project" value="InterPro"/>
</dbReference>
<feature type="transmembrane region" description="Helical" evidence="3">
    <location>
        <begin position="386"/>
        <end position="405"/>
    </location>
</feature>
<feature type="transmembrane region" description="Helical" evidence="3">
    <location>
        <begin position="477"/>
        <end position="499"/>
    </location>
</feature>
<dbReference type="GO" id="GO:0005230">
    <property type="term" value="F:extracellular ligand-gated monoatomic ion channel activity"/>
    <property type="evidence" value="ECO:0007669"/>
    <property type="project" value="InterPro"/>
</dbReference>
<evidence type="ECO:0000256" key="3">
    <source>
        <dbReference type="SAM" id="Phobius"/>
    </source>
</evidence>
<feature type="transmembrane region" description="Helical" evidence="3">
    <location>
        <begin position="411"/>
        <end position="435"/>
    </location>
</feature>
<organism evidence="4 5">
    <name type="scientific">Rotaria magnacalcarata</name>
    <dbReference type="NCBI Taxonomy" id="392030"/>
    <lineage>
        <taxon>Eukaryota</taxon>
        <taxon>Metazoa</taxon>
        <taxon>Spiralia</taxon>
        <taxon>Gnathifera</taxon>
        <taxon>Rotifera</taxon>
        <taxon>Eurotatoria</taxon>
        <taxon>Bdelloidea</taxon>
        <taxon>Philodinida</taxon>
        <taxon>Philodinidae</taxon>
        <taxon>Rotaria</taxon>
    </lineage>
</organism>
<keyword evidence="3" id="KW-1133">Transmembrane helix</keyword>
<dbReference type="EMBL" id="CAJNOV010000007">
    <property type="protein sequence ID" value="CAF0953389.1"/>
    <property type="molecule type" value="Genomic_DNA"/>
</dbReference>
<dbReference type="AlphaFoldDB" id="A0A814DE90"/>
<feature type="region of interest" description="Disordered" evidence="2">
    <location>
        <begin position="142"/>
        <end position="169"/>
    </location>
</feature>
<sequence>MEPTIFCVSFQFSNTNKIYTRELRIHIIFKKYFIFPFLLSTVDATHIHPTRSSYRRQTVNDEVQDISRIDQLASSAQSFQTMLQLISSCTSTSYPHSEQFLEKKPSISAVTSSSCEGPAASASLCQSNNLFSQTSCSISKSNVQDETMKKSSNPYTESRRPSDMNSNEKHPPIEIRVRCIFLRVGEIDTLNERYTSEIFFEASWFIEDPKIDLEYNTQADHFNPQLVVLNNMGDSLRHDKWYSINKTNANSLLEITEHHKFKGIFWERMELNHFPYDVQELSISLTTPLTINDIYFVENKQKPSGVNRTVFSDQQSWHLYEHVEFSFEQHREEYSLNYDQIHPVLSCTCHVGRKCGYYIWNAYFLIFLITSASLCTFAIPPSNSHGRLQITCTLLLTSVTFRWVVNKSLPTISYLTALDVYAIASIVALCIINVFHGVVSYLYYNQIYLATYLTPTNISELQLSLYPEYSICRIDRYGFFILSFIFCLYQILILLWTFWKPYKRRRSMKRKDEKTRVEFMNKINNSEPPNGM</sequence>
<feature type="compositionally biased region" description="Basic and acidic residues" evidence="2">
    <location>
        <begin position="157"/>
        <end position="169"/>
    </location>
</feature>
<dbReference type="InterPro" id="IPR036719">
    <property type="entry name" value="Neuro-gated_channel_TM_sf"/>
</dbReference>
<dbReference type="InterPro" id="IPR006201">
    <property type="entry name" value="Neur_channel"/>
</dbReference>
<evidence type="ECO:0000256" key="2">
    <source>
        <dbReference type="SAM" id="MobiDB-lite"/>
    </source>
</evidence>
<dbReference type="PANTHER" id="PTHR18945">
    <property type="entry name" value="NEUROTRANSMITTER GATED ION CHANNEL"/>
    <property type="match status" value="1"/>
</dbReference>
<dbReference type="Gene3D" id="2.70.170.10">
    <property type="entry name" value="Neurotransmitter-gated ion-channel ligand-binding domain"/>
    <property type="match status" value="1"/>
</dbReference>
<evidence type="ECO:0000313" key="4">
    <source>
        <dbReference type="EMBL" id="CAF0953389.1"/>
    </source>
</evidence>
<dbReference type="GO" id="GO:0016020">
    <property type="term" value="C:membrane"/>
    <property type="evidence" value="ECO:0007669"/>
    <property type="project" value="UniProtKB-SubCell"/>
</dbReference>
<evidence type="ECO:0000313" key="5">
    <source>
        <dbReference type="Proteomes" id="UP000663855"/>
    </source>
</evidence>
<accession>A0A814DE90</accession>
<proteinExistence type="predicted"/>
<dbReference type="Proteomes" id="UP000663855">
    <property type="component" value="Unassembled WGS sequence"/>
</dbReference>
<dbReference type="Gene3D" id="1.20.58.390">
    <property type="entry name" value="Neurotransmitter-gated ion-channel transmembrane domain"/>
    <property type="match status" value="1"/>
</dbReference>
<gene>
    <name evidence="4" type="ORF">CJN711_LOCUS58</name>
</gene>
<comment type="subcellular location">
    <subcellularLocation>
        <location evidence="1">Membrane</location>
        <topology evidence="1">Multi-pass membrane protein</topology>
    </subcellularLocation>
</comment>
<keyword evidence="3" id="KW-0812">Transmembrane</keyword>
<keyword evidence="3" id="KW-0472">Membrane</keyword>
<comment type="caution">
    <text evidence="4">The sequence shown here is derived from an EMBL/GenBank/DDBJ whole genome shotgun (WGS) entry which is preliminary data.</text>
</comment>
<evidence type="ECO:0000256" key="1">
    <source>
        <dbReference type="ARBA" id="ARBA00004141"/>
    </source>
</evidence>
<reference evidence="4" key="1">
    <citation type="submission" date="2021-02" db="EMBL/GenBank/DDBJ databases">
        <authorList>
            <person name="Nowell W R."/>
        </authorList>
    </citation>
    <scope>NUCLEOTIDE SEQUENCE</scope>
</reference>
<name>A0A814DE90_9BILA</name>
<protein>
    <submittedName>
        <fullName evidence="4">Uncharacterized protein</fullName>
    </submittedName>
</protein>
<feature type="transmembrane region" description="Helical" evidence="3">
    <location>
        <begin position="357"/>
        <end position="379"/>
    </location>
</feature>